<dbReference type="NCBIfam" id="TIGR00177">
    <property type="entry name" value="molyb_syn"/>
    <property type="match status" value="1"/>
</dbReference>
<dbReference type="GO" id="GO:0005829">
    <property type="term" value="C:cytosol"/>
    <property type="evidence" value="ECO:0007669"/>
    <property type="project" value="TreeGrafter"/>
</dbReference>
<evidence type="ECO:0000313" key="14">
    <source>
        <dbReference type="Proteomes" id="UP000325797"/>
    </source>
</evidence>
<dbReference type="PANTHER" id="PTHR10192">
    <property type="entry name" value="MOLYBDOPTERIN BIOSYNTHESIS PROTEIN"/>
    <property type="match status" value="1"/>
</dbReference>
<evidence type="ECO:0000313" key="13">
    <source>
        <dbReference type="EMBL" id="QEX22312.1"/>
    </source>
</evidence>
<dbReference type="Gene3D" id="2.170.190.11">
    <property type="entry name" value="Molybdopterin biosynthesis moea protein, domain 3"/>
    <property type="match status" value="1"/>
</dbReference>
<evidence type="ECO:0000256" key="8">
    <source>
        <dbReference type="ARBA" id="ARBA00022842"/>
    </source>
</evidence>
<dbReference type="PANTHER" id="PTHR10192:SF5">
    <property type="entry name" value="GEPHYRIN"/>
    <property type="match status" value="1"/>
</dbReference>
<evidence type="ECO:0000256" key="1">
    <source>
        <dbReference type="ARBA" id="ARBA00001946"/>
    </source>
</evidence>
<evidence type="ECO:0000256" key="6">
    <source>
        <dbReference type="ARBA" id="ARBA00022679"/>
    </source>
</evidence>
<dbReference type="FunFam" id="3.40.980.10:FF:000004">
    <property type="entry name" value="Molybdopterin molybdenumtransferase"/>
    <property type="match status" value="1"/>
</dbReference>
<evidence type="ECO:0000256" key="9">
    <source>
        <dbReference type="ARBA" id="ARBA00023150"/>
    </source>
</evidence>
<dbReference type="Proteomes" id="UP000325797">
    <property type="component" value="Chromosome"/>
</dbReference>
<evidence type="ECO:0000256" key="2">
    <source>
        <dbReference type="ARBA" id="ARBA00002901"/>
    </source>
</evidence>
<dbReference type="SUPFAM" id="SSF63882">
    <property type="entry name" value="MoeA N-terminal region -like"/>
    <property type="match status" value="1"/>
</dbReference>
<dbReference type="AlphaFoldDB" id="A0A5J6MX55"/>
<comment type="similarity">
    <text evidence="4 11">Belongs to the MoeA family.</text>
</comment>
<keyword evidence="14" id="KW-1185">Reference proteome</keyword>
<dbReference type="NCBIfam" id="NF045515">
    <property type="entry name" value="Glp_gephyrin"/>
    <property type="match status" value="1"/>
</dbReference>
<dbReference type="SUPFAM" id="SSF53218">
    <property type="entry name" value="Molybdenum cofactor biosynthesis proteins"/>
    <property type="match status" value="1"/>
</dbReference>
<sequence>MIPVEQAQKQICAAFRPLPAEQVGLAEALGRVLAEEVTARVSHPPFAVSAMDGYAVRAADVATVPVRLKLVGTAPAGGHYEGRVGPGEAVRILTGGPLPEGADSIVIQENARRDGDSVELTAAAEPGRHIRPQGQDFEAGKPIFRAGTRMTVRDIGLAAAANRPWLKVRRRPRVAILSTGDELSMPGEPLGPAGIVGSNGLALSAFVRACGGEPVDLGIARDDSGVLAEMLAGAAGADLLLTTGGASVGDHDLVQETLQAQGMKLAFWKIAMRPGKPVMFGQLGSTPVLGLPGNPVSALVCSLLFVKPAFAVMEGRAPGGETETAILGSDLKANDQRQDYLRARLGRDAEGKLVAHPLARQDSAMMAFLAQADGLVIRPPHAPAAKAGEIVPVIRFPSDLLGI</sequence>
<name>A0A5J6MX55_9PROT</name>
<feature type="domain" description="MoaB/Mog" evidence="12">
    <location>
        <begin position="175"/>
        <end position="312"/>
    </location>
</feature>
<comment type="catalytic activity">
    <reaction evidence="10">
        <text>adenylyl-molybdopterin + molybdate = Mo-molybdopterin + AMP + H(+)</text>
        <dbReference type="Rhea" id="RHEA:35047"/>
        <dbReference type="ChEBI" id="CHEBI:15378"/>
        <dbReference type="ChEBI" id="CHEBI:36264"/>
        <dbReference type="ChEBI" id="CHEBI:62727"/>
        <dbReference type="ChEBI" id="CHEBI:71302"/>
        <dbReference type="ChEBI" id="CHEBI:456215"/>
        <dbReference type="EC" id="2.10.1.1"/>
    </reaction>
</comment>
<dbReference type="GO" id="GO:0006777">
    <property type="term" value="P:Mo-molybdopterin cofactor biosynthetic process"/>
    <property type="evidence" value="ECO:0007669"/>
    <property type="project" value="UniProtKB-UniRule"/>
</dbReference>
<dbReference type="CDD" id="cd00887">
    <property type="entry name" value="MoeA"/>
    <property type="match status" value="1"/>
</dbReference>
<evidence type="ECO:0000256" key="7">
    <source>
        <dbReference type="ARBA" id="ARBA00022723"/>
    </source>
</evidence>
<dbReference type="InterPro" id="IPR036135">
    <property type="entry name" value="MoeA_linker/N_sf"/>
</dbReference>
<dbReference type="InterPro" id="IPR038987">
    <property type="entry name" value="MoeA-like"/>
</dbReference>
<comment type="pathway">
    <text evidence="3 11">Cofactor biosynthesis; molybdopterin biosynthesis.</text>
</comment>
<keyword evidence="9 11" id="KW-0501">Molybdenum cofactor biosynthesis</keyword>
<accession>A0A5J6MX55</accession>
<dbReference type="Pfam" id="PF03454">
    <property type="entry name" value="MoeA_C"/>
    <property type="match status" value="1"/>
</dbReference>
<organism evidence="13 14">
    <name type="scientific">Hypericibacter adhaerens</name>
    <dbReference type="NCBI Taxonomy" id="2602016"/>
    <lineage>
        <taxon>Bacteria</taxon>
        <taxon>Pseudomonadati</taxon>
        <taxon>Pseudomonadota</taxon>
        <taxon>Alphaproteobacteria</taxon>
        <taxon>Rhodospirillales</taxon>
        <taxon>Dongiaceae</taxon>
        <taxon>Hypericibacter</taxon>
    </lineage>
</organism>
<dbReference type="Gene3D" id="2.40.340.10">
    <property type="entry name" value="MoeA, C-terminal, domain IV"/>
    <property type="match status" value="1"/>
</dbReference>
<dbReference type="Gene3D" id="3.90.105.10">
    <property type="entry name" value="Molybdopterin biosynthesis moea protein, domain 2"/>
    <property type="match status" value="1"/>
</dbReference>
<evidence type="ECO:0000256" key="4">
    <source>
        <dbReference type="ARBA" id="ARBA00010763"/>
    </source>
</evidence>
<reference evidence="13 14" key="1">
    <citation type="submission" date="2019-08" db="EMBL/GenBank/DDBJ databases">
        <title>Hyperibacter terrae gen. nov., sp. nov. and Hyperibacter viscosus sp. nov., two new members in the family Rhodospirillaceae isolated from the rhizosphere of Hypericum perforatum.</title>
        <authorList>
            <person name="Noviana Z."/>
        </authorList>
    </citation>
    <scope>NUCLEOTIDE SEQUENCE [LARGE SCALE GENOMIC DNA]</scope>
    <source>
        <strain evidence="13 14">R5959</strain>
    </source>
</reference>
<dbReference type="Gene3D" id="3.40.980.10">
    <property type="entry name" value="MoaB/Mog-like domain"/>
    <property type="match status" value="1"/>
</dbReference>
<dbReference type="OrthoDB" id="9804758at2"/>
<protein>
    <recommendedName>
        <fullName evidence="11">Molybdopterin molybdenumtransferase</fullName>
        <ecNumber evidence="11">2.10.1.1</ecNumber>
    </recommendedName>
</protein>
<keyword evidence="6 11" id="KW-0808">Transferase</keyword>
<dbReference type="GO" id="GO:0061599">
    <property type="term" value="F:molybdopterin molybdotransferase activity"/>
    <property type="evidence" value="ECO:0007669"/>
    <property type="project" value="UniProtKB-UniRule"/>
</dbReference>
<dbReference type="InterPro" id="IPR036688">
    <property type="entry name" value="MoeA_C_domain_IV_sf"/>
</dbReference>
<gene>
    <name evidence="13" type="primary">moeA</name>
    <name evidence="13" type="ORF">FRZ61_22420</name>
</gene>
<dbReference type="SMART" id="SM00852">
    <property type="entry name" value="MoCF_biosynth"/>
    <property type="match status" value="1"/>
</dbReference>
<dbReference type="EC" id="2.10.1.1" evidence="11"/>
<dbReference type="FunFam" id="2.170.190.11:FF:000001">
    <property type="entry name" value="Molybdopterin molybdenumtransferase"/>
    <property type="match status" value="1"/>
</dbReference>
<dbReference type="UniPathway" id="UPA00344"/>
<evidence type="ECO:0000256" key="3">
    <source>
        <dbReference type="ARBA" id="ARBA00005046"/>
    </source>
</evidence>
<dbReference type="InterPro" id="IPR005111">
    <property type="entry name" value="MoeA_C_domain_IV"/>
</dbReference>
<dbReference type="InterPro" id="IPR005110">
    <property type="entry name" value="MoeA_linker/N"/>
</dbReference>
<dbReference type="SUPFAM" id="SSF63867">
    <property type="entry name" value="MoeA C-terminal domain-like"/>
    <property type="match status" value="1"/>
</dbReference>
<dbReference type="InterPro" id="IPR036425">
    <property type="entry name" value="MoaB/Mog-like_dom_sf"/>
</dbReference>
<comment type="function">
    <text evidence="2 11">Catalyzes the insertion of molybdate into adenylated molybdopterin with the concomitant release of AMP.</text>
</comment>
<keyword evidence="8 11" id="KW-0460">Magnesium</keyword>
<evidence type="ECO:0000256" key="5">
    <source>
        <dbReference type="ARBA" id="ARBA00022505"/>
    </source>
</evidence>
<keyword evidence="7 11" id="KW-0479">Metal-binding</keyword>
<comment type="cofactor">
    <cofactor evidence="1 11">
        <name>Mg(2+)</name>
        <dbReference type="ChEBI" id="CHEBI:18420"/>
    </cofactor>
</comment>
<dbReference type="PROSITE" id="PS01079">
    <property type="entry name" value="MOCF_BIOSYNTHESIS_2"/>
    <property type="match status" value="1"/>
</dbReference>
<evidence type="ECO:0000259" key="12">
    <source>
        <dbReference type="SMART" id="SM00852"/>
    </source>
</evidence>
<dbReference type="GO" id="GO:0046872">
    <property type="term" value="F:metal ion binding"/>
    <property type="evidence" value="ECO:0007669"/>
    <property type="project" value="UniProtKB-UniRule"/>
</dbReference>
<dbReference type="Pfam" id="PF03453">
    <property type="entry name" value="MoeA_N"/>
    <property type="match status" value="1"/>
</dbReference>
<dbReference type="InterPro" id="IPR001453">
    <property type="entry name" value="MoaB/Mog_dom"/>
</dbReference>
<keyword evidence="5 11" id="KW-0500">Molybdenum</keyword>
<dbReference type="InterPro" id="IPR008284">
    <property type="entry name" value="MoCF_biosynth_CS"/>
</dbReference>
<dbReference type="KEGG" id="hadh:FRZ61_22420"/>
<evidence type="ECO:0000256" key="10">
    <source>
        <dbReference type="ARBA" id="ARBA00047317"/>
    </source>
</evidence>
<dbReference type="RefSeq" id="WP_151117562.1">
    <property type="nucleotide sequence ID" value="NZ_CP042582.1"/>
</dbReference>
<proteinExistence type="inferred from homology"/>
<dbReference type="Pfam" id="PF00994">
    <property type="entry name" value="MoCF_biosynth"/>
    <property type="match status" value="1"/>
</dbReference>
<dbReference type="EMBL" id="CP042582">
    <property type="protein sequence ID" value="QEX22312.1"/>
    <property type="molecule type" value="Genomic_DNA"/>
</dbReference>
<evidence type="ECO:0000256" key="11">
    <source>
        <dbReference type="RuleBase" id="RU365090"/>
    </source>
</evidence>